<dbReference type="CDD" id="cd00093">
    <property type="entry name" value="HTH_XRE"/>
    <property type="match status" value="1"/>
</dbReference>
<dbReference type="RefSeq" id="WP_377965797.1">
    <property type="nucleotide sequence ID" value="NZ_JBHZOL010000084.1"/>
</dbReference>
<dbReference type="InterPro" id="IPR010982">
    <property type="entry name" value="Lambda_DNA-bd_dom_sf"/>
</dbReference>
<dbReference type="Gene3D" id="1.10.260.40">
    <property type="entry name" value="lambda repressor-like DNA-binding domains"/>
    <property type="match status" value="1"/>
</dbReference>
<keyword evidence="2" id="KW-1185">Reference proteome</keyword>
<comment type="caution">
    <text evidence="1">The sequence shown here is derived from an EMBL/GenBank/DDBJ whole genome shotgun (WGS) entry which is preliminary data.</text>
</comment>
<evidence type="ECO:0000313" key="2">
    <source>
        <dbReference type="Proteomes" id="UP001600165"/>
    </source>
</evidence>
<name>A0ABW6IHX1_9CYAN</name>
<reference evidence="1 2" key="1">
    <citation type="submission" date="2024-10" db="EMBL/GenBank/DDBJ databases">
        <authorList>
            <person name="Ratan Roy A."/>
            <person name="Morales Sandoval P.H."/>
            <person name="De Los Santos Villalobos S."/>
            <person name="Chakraborty S."/>
            <person name="Mukherjee J."/>
        </authorList>
    </citation>
    <scope>NUCLEOTIDE SEQUENCE [LARGE SCALE GENOMIC DNA]</scope>
    <source>
        <strain evidence="1 2">S1</strain>
    </source>
</reference>
<organism evidence="1 2">
    <name type="scientific">Almyronema epifaneia S1</name>
    <dbReference type="NCBI Taxonomy" id="2991925"/>
    <lineage>
        <taxon>Bacteria</taxon>
        <taxon>Bacillati</taxon>
        <taxon>Cyanobacteriota</taxon>
        <taxon>Cyanophyceae</taxon>
        <taxon>Nodosilineales</taxon>
        <taxon>Nodosilineaceae</taxon>
        <taxon>Almyronema</taxon>
        <taxon>Almyronema epifaneia</taxon>
    </lineage>
</organism>
<gene>
    <name evidence="1" type="ORF">ACFVKH_13255</name>
</gene>
<protein>
    <submittedName>
        <fullName evidence="1">Helix-turn-helix domain-containing protein</fullName>
    </submittedName>
</protein>
<dbReference type="EMBL" id="JBHZOL010000084">
    <property type="protein sequence ID" value="MFE4107257.1"/>
    <property type="molecule type" value="Genomic_DNA"/>
</dbReference>
<proteinExistence type="predicted"/>
<accession>A0ABW6IHX1</accession>
<sequence>MWTSLFTFTLRSSPDMIEIMGKAGRSLKQVLDTYGISQNKLAVTMGLERTVVYRWTHEKTDPVGDTITAITEALRQLNPEAARAFIDLYLGSILVENEDLSL</sequence>
<dbReference type="Proteomes" id="UP001600165">
    <property type="component" value="Unassembled WGS sequence"/>
</dbReference>
<dbReference type="SUPFAM" id="SSF47413">
    <property type="entry name" value="lambda repressor-like DNA-binding domains"/>
    <property type="match status" value="1"/>
</dbReference>
<dbReference type="InterPro" id="IPR001387">
    <property type="entry name" value="Cro/C1-type_HTH"/>
</dbReference>
<evidence type="ECO:0000313" key="1">
    <source>
        <dbReference type="EMBL" id="MFE4107257.1"/>
    </source>
</evidence>